<dbReference type="Proteomes" id="UP001252688">
    <property type="component" value="Unassembled WGS sequence"/>
</dbReference>
<evidence type="ECO:0000313" key="1">
    <source>
        <dbReference type="EMBL" id="MDT0112587.1"/>
    </source>
</evidence>
<reference evidence="1 2" key="1">
    <citation type="submission" date="2023-05" db="EMBL/GenBank/DDBJ databases">
        <title>A Combination of Whole Genome Sequencing and Metagenomics Reveals Diversity of Listeria spp. in Soil Collected from the Nantahala National Forest.</title>
        <authorList>
            <person name="Wang J."/>
            <person name="Schamp C.N."/>
            <person name="Hudson L.K."/>
            <person name="Chaggar H.K."/>
            <person name="Bryan D.W."/>
            <person name="Radosevich M."/>
            <person name="Denes T.G."/>
        </authorList>
    </citation>
    <scope>NUCLEOTIDE SEQUENCE [LARGE SCALE GENOMIC DNA]</scope>
    <source>
        <strain evidence="1 2">UTK S2-0002</strain>
    </source>
</reference>
<sequence length="107" mass="12539">MSNDFEWNNYEFEIALMSNLFMPSCISLYSKKLYTEDELKKIVLTTFNANKQELIFIQDGKKFIDSASLCEIVAENNSEITSEYPFKEVLFSRLNVTEVNKGKEYYC</sequence>
<accession>A0ABU2IIU5</accession>
<dbReference type="EMBL" id="JASBAM010000001">
    <property type="protein sequence ID" value="MDT0112587.1"/>
    <property type="molecule type" value="Genomic_DNA"/>
</dbReference>
<dbReference type="RefSeq" id="WP_311177976.1">
    <property type="nucleotide sequence ID" value="NZ_JASAZZ010000001.1"/>
</dbReference>
<name>A0ABU2IIU5_9LIST</name>
<gene>
    <name evidence="1" type="ORF">QJV37_00425</name>
</gene>
<protein>
    <submittedName>
        <fullName evidence="1">Uncharacterized protein</fullName>
    </submittedName>
</protein>
<keyword evidence="2" id="KW-1185">Reference proteome</keyword>
<proteinExistence type="predicted"/>
<organism evidence="1 2">
    <name type="scientific">Listeria cossartiae subsp. cayugensis</name>
    <dbReference type="NCBI Taxonomy" id="2713505"/>
    <lineage>
        <taxon>Bacteria</taxon>
        <taxon>Bacillati</taxon>
        <taxon>Bacillota</taxon>
        <taxon>Bacilli</taxon>
        <taxon>Bacillales</taxon>
        <taxon>Listeriaceae</taxon>
        <taxon>Listeria</taxon>
        <taxon>Listeria cossartiae</taxon>
    </lineage>
</organism>
<evidence type="ECO:0000313" key="2">
    <source>
        <dbReference type="Proteomes" id="UP001252688"/>
    </source>
</evidence>
<comment type="caution">
    <text evidence="1">The sequence shown here is derived from an EMBL/GenBank/DDBJ whole genome shotgun (WGS) entry which is preliminary data.</text>
</comment>